<feature type="signal peptide" evidence="2">
    <location>
        <begin position="1"/>
        <end position="18"/>
    </location>
</feature>
<evidence type="ECO:0000313" key="3">
    <source>
        <dbReference type="EMBL" id="MFD2097637.1"/>
    </source>
</evidence>
<organism evidence="3 4">
    <name type="scientific">Corallincola platygyrae</name>
    <dbReference type="NCBI Taxonomy" id="1193278"/>
    <lineage>
        <taxon>Bacteria</taxon>
        <taxon>Pseudomonadati</taxon>
        <taxon>Pseudomonadota</taxon>
        <taxon>Gammaproteobacteria</taxon>
        <taxon>Alteromonadales</taxon>
        <taxon>Psychromonadaceae</taxon>
        <taxon>Corallincola</taxon>
    </lineage>
</organism>
<feature type="region of interest" description="Disordered" evidence="1">
    <location>
        <begin position="21"/>
        <end position="40"/>
    </location>
</feature>
<name>A0ABW4XRM6_9GAMM</name>
<dbReference type="EMBL" id="JBHUHT010000027">
    <property type="protein sequence ID" value="MFD2097637.1"/>
    <property type="molecule type" value="Genomic_DNA"/>
</dbReference>
<dbReference type="Proteomes" id="UP001597380">
    <property type="component" value="Unassembled WGS sequence"/>
</dbReference>
<keyword evidence="2" id="KW-0732">Signal</keyword>
<comment type="caution">
    <text evidence="3">The sequence shown here is derived from an EMBL/GenBank/DDBJ whole genome shotgun (WGS) entry which is preliminary data.</text>
</comment>
<evidence type="ECO:0000313" key="4">
    <source>
        <dbReference type="Proteomes" id="UP001597380"/>
    </source>
</evidence>
<accession>A0ABW4XRM6</accession>
<proteinExistence type="predicted"/>
<reference evidence="4" key="1">
    <citation type="journal article" date="2019" name="Int. J. Syst. Evol. Microbiol.">
        <title>The Global Catalogue of Microorganisms (GCM) 10K type strain sequencing project: providing services to taxonomists for standard genome sequencing and annotation.</title>
        <authorList>
            <consortium name="The Broad Institute Genomics Platform"/>
            <consortium name="The Broad Institute Genome Sequencing Center for Infectious Disease"/>
            <person name="Wu L."/>
            <person name="Ma J."/>
        </authorList>
    </citation>
    <scope>NUCLEOTIDE SEQUENCE [LARGE SCALE GENOMIC DNA]</scope>
    <source>
        <strain evidence="4">CGMCC 1.10992</strain>
    </source>
</reference>
<keyword evidence="4" id="KW-1185">Reference proteome</keyword>
<protein>
    <recommendedName>
        <fullName evidence="5">MSHA biogenesis protein MshK</fullName>
    </recommendedName>
</protein>
<evidence type="ECO:0000256" key="2">
    <source>
        <dbReference type="SAM" id="SignalP"/>
    </source>
</evidence>
<sequence length="110" mass="11905">MKRWILPLWILVALPLMAATPLKDPTRPPGRLTSTAGGSGQAGAATNLVLQQVIVNGSESLAIISGKQLRRGEKIRGYTVGKISTNQVELIRGEKRVQLTLFKSVKQTSK</sequence>
<evidence type="ECO:0008006" key="5">
    <source>
        <dbReference type="Google" id="ProtNLM"/>
    </source>
</evidence>
<evidence type="ECO:0000256" key="1">
    <source>
        <dbReference type="SAM" id="MobiDB-lite"/>
    </source>
</evidence>
<dbReference type="RefSeq" id="WP_345341764.1">
    <property type="nucleotide sequence ID" value="NZ_BAABLI010000031.1"/>
</dbReference>
<feature type="chain" id="PRO_5045929814" description="MSHA biogenesis protein MshK" evidence="2">
    <location>
        <begin position="19"/>
        <end position="110"/>
    </location>
</feature>
<gene>
    <name evidence="3" type="ORF">ACFSJ3_16725</name>
</gene>